<feature type="transmembrane region" description="Helical" evidence="2">
    <location>
        <begin position="110"/>
        <end position="131"/>
    </location>
</feature>
<dbReference type="Proteomes" id="UP001163203">
    <property type="component" value="Chromosome"/>
</dbReference>
<keyword evidence="4" id="KW-1185">Reference proteome</keyword>
<evidence type="ECO:0008006" key="5">
    <source>
        <dbReference type="Google" id="ProtNLM"/>
    </source>
</evidence>
<feature type="transmembrane region" description="Helical" evidence="2">
    <location>
        <begin position="143"/>
        <end position="164"/>
    </location>
</feature>
<protein>
    <recommendedName>
        <fullName evidence="5">DUF485 domain-containing protein</fullName>
    </recommendedName>
</protein>
<evidence type="ECO:0000256" key="1">
    <source>
        <dbReference type="SAM" id="MobiDB-lite"/>
    </source>
</evidence>
<gene>
    <name evidence="3" type="ORF">ORV05_32125</name>
</gene>
<evidence type="ECO:0000313" key="4">
    <source>
        <dbReference type="Proteomes" id="UP001163203"/>
    </source>
</evidence>
<reference evidence="3" key="1">
    <citation type="submission" date="2022-11" db="EMBL/GenBank/DDBJ databases">
        <authorList>
            <person name="Mo P."/>
        </authorList>
    </citation>
    <scope>NUCLEOTIDE SEQUENCE</scope>
    <source>
        <strain evidence="3">HUAS 11-8</strain>
    </source>
</reference>
<evidence type="ECO:0000256" key="2">
    <source>
        <dbReference type="SAM" id="Phobius"/>
    </source>
</evidence>
<dbReference type="EMBL" id="CP113836">
    <property type="protein sequence ID" value="WAL65486.1"/>
    <property type="molecule type" value="Genomic_DNA"/>
</dbReference>
<proteinExistence type="predicted"/>
<dbReference type="RefSeq" id="WP_268755640.1">
    <property type="nucleotide sequence ID" value="NZ_CP113836.1"/>
</dbReference>
<organism evidence="3 4">
    <name type="scientific">Amycolatopsis cynarae</name>
    <dbReference type="NCBI Taxonomy" id="2995223"/>
    <lineage>
        <taxon>Bacteria</taxon>
        <taxon>Bacillati</taxon>
        <taxon>Actinomycetota</taxon>
        <taxon>Actinomycetes</taxon>
        <taxon>Pseudonocardiales</taxon>
        <taxon>Pseudonocardiaceae</taxon>
        <taxon>Amycolatopsis</taxon>
    </lineage>
</organism>
<sequence length="181" mass="19711">MNEDVYRSADGIRGPEPARAPGQAPYEPAKIERVPPAPGPAKVERVPPAAEPVDAPPEPPSKPPKRQRVVLADPRSKSTPTLRALVELEEQNSWGTVLITDLVRRQLRSAVALAAVVVVVLGGLPLAFYLSPDFARVEVIGLPLAWLLLAVLPFPLLLLAGLSYNRAAERHEREFVDMIEN</sequence>
<accession>A0ABY7AZN0</accession>
<keyword evidence="2" id="KW-0812">Transmembrane</keyword>
<name>A0ABY7AZN0_9PSEU</name>
<evidence type="ECO:0000313" key="3">
    <source>
        <dbReference type="EMBL" id="WAL65486.1"/>
    </source>
</evidence>
<keyword evidence="2" id="KW-0472">Membrane</keyword>
<keyword evidence="2" id="KW-1133">Transmembrane helix</keyword>
<feature type="region of interest" description="Disordered" evidence="1">
    <location>
        <begin position="1"/>
        <end position="76"/>
    </location>
</feature>